<evidence type="ECO:0000256" key="2">
    <source>
        <dbReference type="ARBA" id="ARBA00023004"/>
    </source>
</evidence>
<keyword evidence="1" id="KW-0560">Oxidoreductase</keyword>
<dbReference type="EMBL" id="JACXAJ010000001">
    <property type="protein sequence ID" value="MBD1396308.1"/>
    <property type="molecule type" value="Genomic_DNA"/>
</dbReference>
<reference evidence="7 8" key="1">
    <citation type="submission" date="2020-09" db="EMBL/GenBank/DDBJ databases">
        <title>Genome sequencing and assembly of Pontibacter sp.</title>
        <authorList>
            <person name="Chhetri G."/>
        </authorList>
    </citation>
    <scope>NUCLEOTIDE SEQUENCE [LARGE SCALE GENOMIC DNA]</scope>
    <source>
        <strain evidence="7 8">JH31</strain>
    </source>
</reference>
<evidence type="ECO:0000313" key="8">
    <source>
        <dbReference type="Proteomes" id="UP000625551"/>
    </source>
</evidence>
<dbReference type="Pfam" id="PF03781">
    <property type="entry name" value="FGE-sulfatase"/>
    <property type="match status" value="1"/>
</dbReference>
<dbReference type="NCBIfam" id="TIGR03440">
    <property type="entry name" value="egtB_TIGR03440"/>
    <property type="match status" value="1"/>
</dbReference>
<dbReference type="InterPro" id="IPR051043">
    <property type="entry name" value="Sulfatase_Mod_Factor_Kinase"/>
</dbReference>
<evidence type="ECO:0000259" key="5">
    <source>
        <dbReference type="Pfam" id="PF03781"/>
    </source>
</evidence>
<feature type="domain" description="DinB-like" evidence="6">
    <location>
        <begin position="16"/>
        <end position="149"/>
    </location>
</feature>
<dbReference type="InterPro" id="IPR005532">
    <property type="entry name" value="SUMF_dom"/>
</dbReference>
<comment type="pathway">
    <text evidence="3">Amino-acid biosynthesis; ergothioneine biosynthesis.</text>
</comment>
<evidence type="ECO:0000256" key="4">
    <source>
        <dbReference type="SAM" id="MobiDB-lite"/>
    </source>
</evidence>
<dbReference type="InterPro" id="IPR024775">
    <property type="entry name" value="DinB-like"/>
</dbReference>
<keyword evidence="8" id="KW-1185">Reference proteome</keyword>
<dbReference type="RefSeq" id="WP_191182428.1">
    <property type="nucleotide sequence ID" value="NZ_JACXAJ010000001.1"/>
</dbReference>
<proteinExistence type="predicted"/>
<organism evidence="7 8">
    <name type="scientific">Pontibacter aquaedesilientis</name>
    <dbReference type="NCBI Taxonomy" id="2766980"/>
    <lineage>
        <taxon>Bacteria</taxon>
        <taxon>Pseudomonadati</taxon>
        <taxon>Bacteroidota</taxon>
        <taxon>Cytophagia</taxon>
        <taxon>Cytophagales</taxon>
        <taxon>Hymenobacteraceae</taxon>
        <taxon>Pontibacter</taxon>
    </lineage>
</organism>
<dbReference type="SUPFAM" id="SSF56436">
    <property type="entry name" value="C-type lectin-like"/>
    <property type="match status" value="1"/>
</dbReference>
<sequence>MQTLTDSTTQQLLKRFEQIRTQTETICAPLEPEDTVVQPMVDVSPPKWHMAHTTWFFEQFVLLPHLKGYKVFHPSYSFLFNSYYNSVGNRVQRAERSTLTRPPLRDVYTYRKHVNEHLKQLLQTANEATIVELMPVLELGLQHEQQHQELLITDIKYILSTNPLLPAYQKQQGTADNITAIPEATFLDIPGGVYTIGYQGNDFCFDNELGVHDVLLSDFQVMNRLVTNGEYLNFVQDGGYRDFRFWLDEGLALVRSTELKSPLYWMEQDGEWLHYTMQGLKKIDLNQPVTHISFYEAQAYANWAGKRLLTEFEWEAASQVYPPSNGNFQESGRLEPDAADSSTGMQQLYGDTWEWTYSAYHPYPGFSTAPGALGEYNGKFMINQMVLRGGSCATPQSHIRTTYRNFFHPDKRWQYTGIRLAQ</sequence>
<protein>
    <submittedName>
        <fullName evidence="7">Ergothioneine biosynthesis protein EgtB</fullName>
    </submittedName>
</protein>
<feature type="domain" description="Sulfatase-modifying factor enzyme-like" evidence="5">
    <location>
        <begin position="184"/>
        <end position="421"/>
    </location>
</feature>
<dbReference type="PANTHER" id="PTHR23150:SF36">
    <property type="entry name" value="HERCYNINE OXYGENASE"/>
    <property type="match status" value="1"/>
</dbReference>
<dbReference type="InterPro" id="IPR042095">
    <property type="entry name" value="SUMF_sf"/>
</dbReference>
<accession>A0ABR7XDD4</accession>
<name>A0ABR7XDD4_9BACT</name>
<feature type="region of interest" description="Disordered" evidence="4">
    <location>
        <begin position="325"/>
        <end position="344"/>
    </location>
</feature>
<dbReference type="Gene3D" id="3.90.1580.10">
    <property type="entry name" value="paralog of FGE (formylglycine-generating enzyme)"/>
    <property type="match status" value="1"/>
</dbReference>
<dbReference type="Pfam" id="PF12867">
    <property type="entry name" value="DinB_2"/>
    <property type="match status" value="1"/>
</dbReference>
<dbReference type="PANTHER" id="PTHR23150">
    <property type="entry name" value="SULFATASE MODIFYING FACTOR 1, 2"/>
    <property type="match status" value="1"/>
</dbReference>
<gene>
    <name evidence="7" type="ORF">H9Q13_03955</name>
</gene>
<evidence type="ECO:0000313" key="7">
    <source>
        <dbReference type="EMBL" id="MBD1396308.1"/>
    </source>
</evidence>
<keyword evidence="2" id="KW-0408">Iron</keyword>
<dbReference type="InterPro" id="IPR017806">
    <property type="entry name" value="EgtB"/>
</dbReference>
<evidence type="ECO:0000256" key="1">
    <source>
        <dbReference type="ARBA" id="ARBA00023002"/>
    </source>
</evidence>
<dbReference type="Proteomes" id="UP000625551">
    <property type="component" value="Unassembled WGS sequence"/>
</dbReference>
<evidence type="ECO:0000256" key="3">
    <source>
        <dbReference type="ARBA" id="ARBA00037882"/>
    </source>
</evidence>
<dbReference type="InterPro" id="IPR016187">
    <property type="entry name" value="CTDL_fold"/>
</dbReference>
<evidence type="ECO:0000259" key="6">
    <source>
        <dbReference type="Pfam" id="PF12867"/>
    </source>
</evidence>
<comment type="caution">
    <text evidence="7">The sequence shown here is derived from an EMBL/GenBank/DDBJ whole genome shotgun (WGS) entry which is preliminary data.</text>
</comment>